<protein>
    <submittedName>
        <fullName evidence="1">Uncharacterized protein</fullName>
    </submittedName>
</protein>
<dbReference type="OMA" id="ESCKSSH"/>
<dbReference type="Proteomes" id="UP000053558">
    <property type="component" value="Unassembled WGS sequence"/>
</dbReference>
<dbReference type="OrthoDB" id="2676469at2759"/>
<keyword evidence="2" id="KW-1185">Reference proteome</keyword>
<organism evidence="1 2">
    <name type="scientific">Coniophora puteana (strain RWD-64-598)</name>
    <name type="common">Brown rot fungus</name>
    <dbReference type="NCBI Taxonomy" id="741705"/>
    <lineage>
        <taxon>Eukaryota</taxon>
        <taxon>Fungi</taxon>
        <taxon>Dikarya</taxon>
        <taxon>Basidiomycota</taxon>
        <taxon>Agaricomycotina</taxon>
        <taxon>Agaricomycetes</taxon>
        <taxon>Agaricomycetidae</taxon>
        <taxon>Boletales</taxon>
        <taxon>Coniophorineae</taxon>
        <taxon>Coniophoraceae</taxon>
        <taxon>Coniophora</taxon>
    </lineage>
</organism>
<evidence type="ECO:0000313" key="2">
    <source>
        <dbReference type="Proteomes" id="UP000053558"/>
    </source>
</evidence>
<dbReference type="AlphaFoldDB" id="A0A5M3MTL2"/>
<dbReference type="EMBL" id="JH711577">
    <property type="protein sequence ID" value="EIW82005.1"/>
    <property type="molecule type" value="Genomic_DNA"/>
</dbReference>
<sequence>MCINTCLAYTGPFAPFEKCPTCGKDRYESCKSSHNKKVLRCMFTTIPIGPQIQALWQHSKSAKRMHYH</sequence>
<gene>
    <name evidence="1" type="ORF">CONPUDRAFT_54640</name>
</gene>
<dbReference type="KEGG" id="cput:CONPUDRAFT_54640"/>
<proteinExistence type="predicted"/>
<dbReference type="GeneID" id="19207683"/>
<reference evidence="2" key="1">
    <citation type="journal article" date="2012" name="Science">
        <title>The Paleozoic origin of enzymatic lignin decomposition reconstructed from 31 fungal genomes.</title>
        <authorList>
            <person name="Floudas D."/>
            <person name="Binder M."/>
            <person name="Riley R."/>
            <person name="Barry K."/>
            <person name="Blanchette R.A."/>
            <person name="Henrissat B."/>
            <person name="Martinez A.T."/>
            <person name="Otillar R."/>
            <person name="Spatafora J.W."/>
            <person name="Yadav J.S."/>
            <person name="Aerts A."/>
            <person name="Benoit I."/>
            <person name="Boyd A."/>
            <person name="Carlson A."/>
            <person name="Copeland A."/>
            <person name="Coutinho P.M."/>
            <person name="de Vries R.P."/>
            <person name="Ferreira P."/>
            <person name="Findley K."/>
            <person name="Foster B."/>
            <person name="Gaskell J."/>
            <person name="Glotzer D."/>
            <person name="Gorecki P."/>
            <person name="Heitman J."/>
            <person name="Hesse C."/>
            <person name="Hori C."/>
            <person name="Igarashi K."/>
            <person name="Jurgens J.A."/>
            <person name="Kallen N."/>
            <person name="Kersten P."/>
            <person name="Kohler A."/>
            <person name="Kuees U."/>
            <person name="Kumar T.K.A."/>
            <person name="Kuo A."/>
            <person name="LaButti K."/>
            <person name="Larrondo L.F."/>
            <person name="Lindquist E."/>
            <person name="Ling A."/>
            <person name="Lombard V."/>
            <person name="Lucas S."/>
            <person name="Lundell T."/>
            <person name="Martin R."/>
            <person name="McLaughlin D.J."/>
            <person name="Morgenstern I."/>
            <person name="Morin E."/>
            <person name="Murat C."/>
            <person name="Nagy L.G."/>
            <person name="Nolan M."/>
            <person name="Ohm R.A."/>
            <person name="Patyshakuliyeva A."/>
            <person name="Rokas A."/>
            <person name="Ruiz-Duenas F.J."/>
            <person name="Sabat G."/>
            <person name="Salamov A."/>
            <person name="Samejima M."/>
            <person name="Schmutz J."/>
            <person name="Slot J.C."/>
            <person name="St John F."/>
            <person name="Stenlid J."/>
            <person name="Sun H."/>
            <person name="Sun S."/>
            <person name="Syed K."/>
            <person name="Tsang A."/>
            <person name="Wiebenga A."/>
            <person name="Young D."/>
            <person name="Pisabarro A."/>
            <person name="Eastwood D.C."/>
            <person name="Martin F."/>
            <person name="Cullen D."/>
            <person name="Grigoriev I.V."/>
            <person name="Hibbett D.S."/>
        </authorList>
    </citation>
    <scope>NUCLEOTIDE SEQUENCE [LARGE SCALE GENOMIC DNA]</scope>
    <source>
        <strain evidence="2">RWD-64-598 SS2</strain>
    </source>
</reference>
<evidence type="ECO:0000313" key="1">
    <source>
        <dbReference type="EMBL" id="EIW82005.1"/>
    </source>
</evidence>
<comment type="caution">
    <text evidence="1">The sequence shown here is derived from an EMBL/GenBank/DDBJ whole genome shotgun (WGS) entry which is preliminary data.</text>
</comment>
<accession>A0A5M3MTL2</accession>
<name>A0A5M3MTL2_CONPW</name>
<dbReference type="RefSeq" id="XP_007767408.1">
    <property type="nucleotide sequence ID" value="XM_007769218.1"/>
</dbReference>